<comment type="caution">
    <text evidence="3">The sequence shown here is derived from an EMBL/GenBank/DDBJ whole genome shotgun (WGS) entry which is preliminary data.</text>
</comment>
<proteinExistence type="predicted"/>
<feature type="compositionally biased region" description="Low complexity" evidence="1">
    <location>
        <begin position="134"/>
        <end position="155"/>
    </location>
</feature>
<keyword evidence="2" id="KW-1133">Transmembrane helix</keyword>
<feature type="transmembrane region" description="Helical" evidence="2">
    <location>
        <begin position="13"/>
        <end position="31"/>
    </location>
</feature>
<keyword evidence="2" id="KW-0472">Membrane</keyword>
<evidence type="ECO:0000313" key="3">
    <source>
        <dbReference type="EMBL" id="CAB9498236.1"/>
    </source>
</evidence>
<evidence type="ECO:0000313" key="4">
    <source>
        <dbReference type="Proteomes" id="UP001153069"/>
    </source>
</evidence>
<dbReference type="EMBL" id="CAICTM010000033">
    <property type="protein sequence ID" value="CAB9498236.1"/>
    <property type="molecule type" value="Genomic_DNA"/>
</dbReference>
<sequence length="184" mass="19501">MLVLVQNDPGSRSSGYVGIVLCGSLVLMHTMGSEIPWAMTMAAFVPCLLAAVGVFLVALVVDVDCLQTNNANGNPNRNTITNSDPPRAQATLASRANGLNRQPLVHVSSQGTIGNSTIGSVSPTNRSPVIHFYTNRPSSRRSLNSTNTSNTNTNTPARFAAGNASPRDRQAQTPPTSQNFRPLN</sequence>
<dbReference type="AlphaFoldDB" id="A0A9N8H2D3"/>
<dbReference type="Proteomes" id="UP001153069">
    <property type="component" value="Unassembled WGS sequence"/>
</dbReference>
<keyword evidence="4" id="KW-1185">Reference proteome</keyword>
<evidence type="ECO:0000256" key="1">
    <source>
        <dbReference type="SAM" id="MobiDB-lite"/>
    </source>
</evidence>
<feature type="region of interest" description="Disordered" evidence="1">
    <location>
        <begin position="108"/>
        <end position="184"/>
    </location>
</feature>
<gene>
    <name evidence="3" type="ORF">SEMRO_33_G021701.1</name>
</gene>
<accession>A0A9N8H2D3</accession>
<organism evidence="3 4">
    <name type="scientific">Seminavis robusta</name>
    <dbReference type="NCBI Taxonomy" id="568900"/>
    <lineage>
        <taxon>Eukaryota</taxon>
        <taxon>Sar</taxon>
        <taxon>Stramenopiles</taxon>
        <taxon>Ochrophyta</taxon>
        <taxon>Bacillariophyta</taxon>
        <taxon>Bacillariophyceae</taxon>
        <taxon>Bacillariophycidae</taxon>
        <taxon>Naviculales</taxon>
        <taxon>Naviculaceae</taxon>
        <taxon>Seminavis</taxon>
    </lineage>
</organism>
<feature type="compositionally biased region" description="Polar residues" evidence="1">
    <location>
        <begin position="171"/>
        <end position="184"/>
    </location>
</feature>
<name>A0A9N8H2D3_9STRA</name>
<protein>
    <submittedName>
        <fullName evidence="3">Uncharacterized protein</fullName>
    </submittedName>
</protein>
<evidence type="ECO:0000256" key="2">
    <source>
        <dbReference type="SAM" id="Phobius"/>
    </source>
</evidence>
<feature type="transmembrane region" description="Helical" evidence="2">
    <location>
        <begin position="43"/>
        <end position="61"/>
    </location>
</feature>
<feature type="compositionally biased region" description="Polar residues" evidence="1">
    <location>
        <begin position="108"/>
        <end position="127"/>
    </location>
</feature>
<keyword evidence="2" id="KW-0812">Transmembrane</keyword>
<reference evidence="3" key="1">
    <citation type="submission" date="2020-06" db="EMBL/GenBank/DDBJ databases">
        <authorList>
            <consortium name="Plant Systems Biology data submission"/>
        </authorList>
    </citation>
    <scope>NUCLEOTIDE SEQUENCE</scope>
    <source>
        <strain evidence="3">D6</strain>
    </source>
</reference>